<dbReference type="InterPro" id="IPR043128">
    <property type="entry name" value="Rev_trsase/Diguanyl_cyclase"/>
</dbReference>
<gene>
    <name evidence="2" type="ORF">PM10SUCC1_21640</name>
</gene>
<dbReference type="PROSITE" id="PS50887">
    <property type="entry name" value="GGDEF"/>
    <property type="match status" value="1"/>
</dbReference>
<keyword evidence="3" id="KW-1185">Reference proteome</keyword>
<dbReference type="SUPFAM" id="SSF55073">
    <property type="entry name" value="Nucleotide cyclase"/>
    <property type="match status" value="1"/>
</dbReference>
<organism evidence="2 3">
    <name type="scientific">Propionigenium maris DSM 9537</name>
    <dbReference type="NCBI Taxonomy" id="1123000"/>
    <lineage>
        <taxon>Bacteria</taxon>
        <taxon>Fusobacteriati</taxon>
        <taxon>Fusobacteriota</taxon>
        <taxon>Fusobacteriia</taxon>
        <taxon>Fusobacteriales</taxon>
        <taxon>Fusobacteriaceae</taxon>
        <taxon>Propionigenium</taxon>
    </lineage>
</organism>
<feature type="domain" description="GGDEF" evidence="1">
    <location>
        <begin position="92"/>
        <end position="162"/>
    </location>
</feature>
<evidence type="ECO:0000313" key="2">
    <source>
        <dbReference type="EMBL" id="GLI56650.1"/>
    </source>
</evidence>
<dbReference type="PANTHER" id="PTHR44757">
    <property type="entry name" value="DIGUANYLATE CYCLASE DGCP"/>
    <property type="match status" value="1"/>
</dbReference>
<reference evidence="2" key="1">
    <citation type="submission" date="2022-12" db="EMBL/GenBank/DDBJ databases">
        <title>Reference genome sequencing for broad-spectrum identification of bacterial and archaeal isolates by mass spectrometry.</title>
        <authorList>
            <person name="Sekiguchi Y."/>
            <person name="Tourlousse D.M."/>
        </authorList>
    </citation>
    <scope>NUCLEOTIDE SEQUENCE</scope>
    <source>
        <strain evidence="2">10succ1</strain>
    </source>
</reference>
<comment type="caution">
    <text evidence="2">The sequence shown here is derived from an EMBL/GenBank/DDBJ whole genome shotgun (WGS) entry which is preliminary data.</text>
</comment>
<dbReference type="InterPro" id="IPR000160">
    <property type="entry name" value="GGDEF_dom"/>
</dbReference>
<dbReference type="InterPro" id="IPR035965">
    <property type="entry name" value="PAS-like_dom_sf"/>
</dbReference>
<sequence length="162" mass="18561">MKSARSQKNNVFSFKHRLADGEIKDVQVFSGPITYEDKGCLFSVIHDVTDREKAYKQIEHQAYYDSLTALPNRERFSKTLKNLTTSPGRVSSGFALLHIDLDHFKDINDNFGHDIGDLLLIKAAERLQRIADLNSTIYRLEGDEFAVILKIGWRYPPSVIKF</sequence>
<dbReference type="Proteomes" id="UP001144471">
    <property type="component" value="Unassembled WGS sequence"/>
</dbReference>
<dbReference type="Pfam" id="PF00990">
    <property type="entry name" value="GGDEF"/>
    <property type="match status" value="1"/>
</dbReference>
<dbReference type="InterPro" id="IPR052155">
    <property type="entry name" value="Biofilm_reg_signaling"/>
</dbReference>
<proteinExistence type="predicted"/>
<dbReference type="AlphaFoldDB" id="A0A9W6GM32"/>
<evidence type="ECO:0000313" key="3">
    <source>
        <dbReference type="Proteomes" id="UP001144471"/>
    </source>
</evidence>
<dbReference type="SMART" id="SM00267">
    <property type="entry name" value="GGDEF"/>
    <property type="match status" value="1"/>
</dbReference>
<dbReference type="InterPro" id="IPR029787">
    <property type="entry name" value="Nucleotide_cyclase"/>
</dbReference>
<evidence type="ECO:0000259" key="1">
    <source>
        <dbReference type="PROSITE" id="PS50887"/>
    </source>
</evidence>
<dbReference type="CDD" id="cd01949">
    <property type="entry name" value="GGDEF"/>
    <property type="match status" value="1"/>
</dbReference>
<dbReference type="NCBIfam" id="TIGR00254">
    <property type="entry name" value="GGDEF"/>
    <property type="match status" value="1"/>
</dbReference>
<dbReference type="PANTHER" id="PTHR44757:SF2">
    <property type="entry name" value="BIOFILM ARCHITECTURE MAINTENANCE PROTEIN MBAA"/>
    <property type="match status" value="1"/>
</dbReference>
<dbReference type="Gene3D" id="3.30.70.270">
    <property type="match status" value="1"/>
</dbReference>
<accession>A0A9W6GM32</accession>
<dbReference type="EMBL" id="BSDY01000009">
    <property type="protein sequence ID" value="GLI56650.1"/>
    <property type="molecule type" value="Genomic_DNA"/>
</dbReference>
<protein>
    <recommendedName>
        <fullName evidence="1">GGDEF domain-containing protein</fullName>
    </recommendedName>
</protein>
<dbReference type="SUPFAM" id="SSF55785">
    <property type="entry name" value="PYP-like sensor domain (PAS domain)"/>
    <property type="match status" value="1"/>
</dbReference>
<name>A0A9W6GM32_9FUSO</name>